<keyword evidence="1" id="KW-0812">Transmembrane</keyword>
<evidence type="ECO:0000313" key="3">
    <source>
        <dbReference type="EMBL" id="GAA4328642.1"/>
    </source>
</evidence>
<dbReference type="InterPro" id="IPR024163">
    <property type="entry name" value="Aerotolerance_reg_N"/>
</dbReference>
<evidence type="ECO:0000256" key="1">
    <source>
        <dbReference type="SAM" id="Phobius"/>
    </source>
</evidence>
<reference evidence="4" key="1">
    <citation type="journal article" date="2019" name="Int. J. Syst. Evol. Microbiol.">
        <title>The Global Catalogue of Microorganisms (GCM) 10K type strain sequencing project: providing services to taxonomists for standard genome sequencing and annotation.</title>
        <authorList>
            <consortium name="The Broad Institute Genomics Platform"/>
            <consortium name="The Broad Institute Genome Sequencing Center for Infectious Disease"/>
            <person name="Wu L."/>
            <person name="Ma J."/>
        </authorList>
    </citation>
    <scope>NUCLEOTIDE SEQUENCE [LARGE SCALE GENOMIC DNA]</scope>
    <source>
        <strain evidence="4">JCM 17705</strain>
    </source>
</reference>
<feature type="domain" description="Aerotolerance regulator N-terminal" evidence="2">
    <location>
        <begin position="2"/>
        <end position="58"/>
    </location>
</feature>
<evidence type="ECO:0000259" key="2">
    <source>
        <dbReference type="Pfam" id="PF07584"/>
    </source>
</evidence>
<organism evidence="3 4">
    <name type="scientific">Mucilaginibacter gynuensis</name>
    <dbReference type="NCBI Taxonomy" id="1302236"/>
    <lineage>
        <taxon>Bacteria</taxon>
        <taxon>Pseudomonadati</taxon>
        <taxon>Bacteroidota</taxon>
        <taxon>Sphingobacteriia</taxon>
        <taxon>Sphingobacteriales</taxon>
        <taxon>Sphingobacteriaceae</taxon>
        <taxon>Mucilaginibacter</taxon>
    </lineage>
</organism>
<dbReference type="InterPro" id="IPR011933">
    <property type="entry name" value="Double_TM_dom"/>
</dbReference>
<dbReference type="Proteomes" id="UP001500582">
    <property type="component" value="Unassembled WGS sequence"/>
</dbReference>
<dbReference type="EMBL" id="BAABFT010000008">
    <property type="protein sequence ID" value="GAA4328642.1"/>
    <property type="molecule type" value="Genomic_DNA"/>
</dbReference>
<keyword evidence="4" id="KW-1185">Reference proteome</keyword>
<keyword evidence="1" id="KW-1133">Transmembrane helix</keyword>
<comment type="caution">
    <text evidence="3">The sequence shown here is derived from an EMBL/GenBank/DDBJ whole genome shotgun (WGS) entry which is preliminary data.</text>
</comment>
<keyword evidence="1" id="KW-0472">Membrane</keyword>
<evidence type="ECO:0000313" key="4">
    <source>
        <dbReference type="Proteomes" id="UP001500582"/>
    </source>
</evidence>
<accession>A0ABP8GQZ5</accession>
<protein>
    <recommendedName>
        <fullName evidence="2">Aerotolerance regulator N-terminal domain-containing protein</fullName>
    </recommendedName>
</protein>
<dbReference type="Pfam" id="PF07584">
    <property type="entry name" value="BatA"/>
    <property type="match status" value="1"/>
</dbReference>
<name>A0ABP8GQZ5_9SPHI</name>
<feature type="transmembrane region" description="Helical" evidence="1">
    <location>
        <begin position="41"/>
        <end position="60"/>
    </location>
</feature>
<sequence length="484" mass="54723">MLIHLWNIRPGKVLKVGSISLISETSRKSSRSFKVTDVPLLLLRCLLLVLLAFLLAQPVWQQWVKPAKSKGWVLIPKTQFAETYQKFKPQTDSLLKAGYELHYFNKGFTVVDTATMLKDTTAKDTIPTNYWTLVTQLNSRLNTDAPVYIFSPNRMAHFAGNKPSVALNLHWQTYTPADSVSNWVAKAWLGADNNIKVLQGNSQPSGTTFTTYTIPPGGDANSPFVVNITGGQVSVSLKNRKQTAVGVDTVTYAIAIYTDKYPGDAAYLIAALKASARFAQRKISIRQYQNADRISGKQEWLFWLSDKAPGKQVVQNAKNLFTYKTGRAVNANSWISAGPLYAASQTEKVALYKRVEGKSEGKLLWHDGFGNPVLSMAQNGKTNEYQFYNRFNPQWSNLVWSYVFPKWLFRLTNTNPESDDSNYDRRVMADQQIQPHIIPQVKNAPVSKVNKQVELSNYLWFVLALVFFAERWLAHKNRTEVRHG</sequence>
<dbReference type="NCBIfam" id="TIGR02226">
    <property type="entry name" value="two_anch"/>
    <property type="match status" value="1"/>
</dbReference>
<proteinExistence type="predicted"/>
<gene>
    <name evidence="3" type="ORF">GCM10023149_32780</name>
</gene>